<dbReference type="InterPro" id="IPR004378">
    <property type="entry name" value="F420H2_quin_Rdtase"/>
</dbReference>
<sequence length="164" mass="18058">MNRILRTVHHAIARRLYPGGRPSSIARALNRVAARHHARGVLTDRASATLIVAGRRTGRTIAVAVAVAEVSGDDYLVSMLGETADWVRNVRAAHGRAVLVRHRQRRQVRLREVPVDERAPILQSYLDVAPGARPHLGVDRSEPLESFARIAGDFPVFLVCPDAE</sequence>
<name>A0ABY4KY82_THEAE</name>
<dbReference type="Pfam" id="PF04075">
    <property type="entry name" value="F420H2_quin_red"/>
    <property type="match status" value="1"/>
</dbReference>
<dbReference type="InterPro" id="IPR012349">
    <property type="entry name" value="Split_barrel_FMN-bd"/>
</dbReference>
<reference evidence="1 2" key="1">
    <citation type="submission" date="2020-04" db="EMBL/GenBank/DDBJ databases">
        <title>Thermobifida alba genome sequencing and assembly.</title>
        <authorList>
            <person name="Luzics S."/>
            <person name="Horvath B."/>
            <person name="Nagy I."/>
            <person name="Toth A."/>
            <person name="Nagy I."/>
            <person name="Kukolya J."/>
        </authorList>
    </citation>
    <scope>NUCLEOTIDE SEQUENCE [LARGE SCALE GENOMIC DNA]</scope>
    <source>
        <strain evidence="1 2">DSM 43795</strain>
    </source>
</reference>
<dbReference type="EMBL" id="CP051627">
    <property type="protein sequence ID" value="UPT20064.1"/>
    <property type="molecule type" value="Genomic_DNA"/>
</dbReference>
<evidence type="ECO:0000313" key="1">
    <source>
        <dbReference type="EMBL" id="UPT20064.1"/>
    </source>
</evidence>
<evidence type="ECO:0000313" key="2">
    <source>
        <dbReference type="Proteomes" id="UP000832041"/>
    </source>
</evidence>
<protein>
    <submittedName>
        <fullName evidence="1">Nitroreductase family deazaflavin-dependent oxidoreductase</fullName>
    </submittedName>
</protein>
<organism evidence="1 2">
    <name type="scientific">Thermobifida alba</name>
    <name type="common">Thermomonospora alba</name>
    <dbReference type="NCBI Taxonomy" id="53522"/>
    <lineage>
        <taxon>Bacteria</taxon>
        <taxon>Bacillati</taxon>
        <taxon>Actinomycetota</taxon>
        <taxon>Actinomycetes</taxon>
        <taxon>Streptosporangiales</taxon>
        <taxon>Nocardiopsidaceae</taxon>
        <taxon>Thermobifida</taxon>
    </lineage>
</organism>
<gene>
    <name evidence="1" type="ORF">FOF52_02990</name>
</gene>
<dbReference type="Proteomes" id="UP000832041">
    <property type="component" value="Chromosome"/>
</dbReference>
<dbReference type="Gene3D" id="2.30.110.10">
    <property type="entry name" value="Electron Transport, Fmn-binding Protein, Chain A"/>
    <property type="match status" value="1"/>
</dbReference>
<accession>A0ABY4KY82</accession>
<proteinExistence type="predicted"/>
<keyword evidence="2" id="KW-1185">Reference proteome</keyword>